<proteinExistence type="inferred from homology"/>
<gene>
    <name evidence="15" type="primary">ORF4</name>
</gene>
<organism evidence="15">
    <name type="scientific">Garlic common latent virus</name>
    <dbReference type="NCBI Taxonomy" id="47900"/>
    <lineage>
        <taxon>Viruses</taxon>
        <taxon>Riboviria</taxon>
        <taxon>Orthornavirae</taxon>
        <taxon>Kitrinoviricota</taxon>
        <taxon>Alsuviricetes</taxon>
        <taxon>Tymovirales</taxon>
        <taxon>Betaflexiviridae</taxon>
        <taxon>Quinvirinae</taxon>
        <taxon>Carlavirus</taxon>
        <taxon>Carlavirus latensallii</taxon>
    </lineage>
</organism>
<accession>A0A6M2YTG0</accession>
<keyword evidence="8" id="KW-0916">Viral movement protein</keyword>
<keyword evidence="6" id="KW-1043">Host membrane</keyword>
<dbReference type="EMBL" id="MN059129">
    <property type="protein sequence ID" value="QED43236.1"/>
    <property type="molecule type" value="Genomic_RNA"/>
</dbReference>
<name>A0A6M2YTG0_9VIRU</name>
<keyword evidence="7 14" id="KW-1133">Transmembrane helix</keyword>
<dbReference type="GO" id="GO:0046740">
    <property type="term" value="P:transport of virus in host, cell to cell"/>
    <property type="evidence" value="ECO:0007669"/>
    <property type="project" value="UniProtKB-KW"/>
</dbReference>
<evidence type="ECO:0000256" key="10">
    <source>
        <dbReference type="ARBA" id="ARBA00023184"/>
    </source>
</evidence>
<keyword evidence="4" id="KW-0813">Transport</keyword>
<evidence type="ECO:0000256" key="1">
    <source>
        <dbReference type="ARBA" id="ARBA00004625"/>
    </source>
</evidence>
<evidence type="ECO:0000256" key="2">
    <source>
        <dbReference type="ARBA" id="ARBA00010355"/>
    </source>
</evidence>
<dbReference type="InterPro" id="IPR003411">
    <property type="entry name" value="TGBp3"/>
</dbReference>
<comment type="subcellular location">
    <subcellularLocation>
        <location evidence="1">Host endoplasmic reticulum membrane</location>
    </subcellularLocation>
</comment>
<keyword evidence="10" id="KW-1038">Host endoplasmic reticulum</keyword>
<evidence type="ECO:0000313" key="15">
    <source>
        <dbReference type="EMBL" id="QED43236.1"/>
    </source>
</evidence>
<evidence type="ECO:0000256" key="11">
    <source>
        <dbReference type="ARBA" id="ARBA00025270"/>
    </source>
</evidence>
<keyword evidence="9 14" id="KW-0472">Membrane</keyword>
<evidence type="ECO:0000256" key="13">
    <source>
        <dbReference type="ARBA" id="ARBA00033148"/>
    </source>
</evidence>
<evidence type="ECO:0000256" key="4">
    <source>
        <dbReference type="ARBA" id="ARBA00022448"/>
    </source>
</evidence>
<evidence type="ECO:0000256" key="9">
    <source>
        <dbReference type="ARBA" id="ARBA00023136"/>
    </source>
</evidence>
<evidence type="ECO:0000256" key="3">
    <source>
        <dbReference type="ARBA" id="ARBA00013812"/>
    </source>
</evidence>
<evidence type="ECO:0000256" key="8">
    <source>
        <dbReference type="ARBA" id="ARBA00023031"/>
    </source>
</evidence>
<feature type="transmembrane region" description="Helical" evidence="14">
    <location>
        <begin position="7"/>
        <end position="25"/>
    </location>
</feature>
<evidence type="ECO:0000256" key="12">
    <source>
        <dbReference type="ARBA" id="ARBA00030266"/>
    </source>
</evidence>
<dbReference type="GO" id="GO:0044167">
    <property type="term" value="C:host cell endoplasmic reticulum membrane"/>
    <property type="evidence" value="ECO:0007669"/>
    <property type="project" value="UniProtKB-SubCell"/>
</dbReference>
<protein>
    <recommendedName>
        <fullName evidence="3">Movement protein TGBp3</fullName>
    </recommendedName>
    <alternativeName>
        <fullName evidence="12">7 kDa protein</fullName>
    </alternativeName>
    <alternativeName>
        <fullName evidence="13">Triple gene block 3 protein</fullName>
    </alternativeName>
</protein>
<evidence type="ECO:0000256" key="6">
    <source>
        <dbReference type="ARBA" id="ARBA00022870"/>
    </source>
</evidence>
<reference evidence="15" key="1">
    <citation type="submission" date="2019-06" db="EMBL/GenBank/DDBJ databases">
        <authorList>
            <person name="Jo Y."/>
            <person name="Cho W.K."/>
        </authorList>
    </citation>
    <scope>NUCLEOTIDE SEQUENCE</scope>
    <source>
        <strain evidence="15">G112-3</strain>
    </source>
</reference>
<evidence type="ECO:0000256" key="7">
    <source>
        <dbReference type="ARBA" id="ARBA00022989"/>
    </source>
</evidence>
<comment type="similarity">
    <text evidence="2">Belongs to the Tymovirales TGBp3 protein family.</text>
</comment>
<evidence type="ECO:0000256" key="14">
    <source>
        <dbReference type="SAM" id="Phobius"/>
    </source>
</evidence>
<dbReference type="PROSITE" id="PS51257">
    <property type="entry name" value="PROKAR_LIPOPROTEIN"/>
    <property type="match status" value="1"/>
</dbReference>
<keyword evidence="5 14" id="KW-0812">Transmembrane</keyword>
<dbReference type="Pfam" id="PF02495">
    <property type="entry name" value="TGBp3"/>
    <property type="match status" value="1"/>
</dbReference>
<sequence>MREDARLILYVCCGLLLSFVVLNILSASTNSVCGCEIVITGESVTIRGCKFTPEFIEYARSLEVAKIW</sequence>
<evidence type="ECO:0000256" key="5">
    <source>
        <dbReference type="ARBA" id="ARBA00022692"/>
    </source>
</evidence>
<comment type="function">
    <text evidence="11">Plays a role in viral cell-to-cell propagation, by facilitating genome transport to neighboring plant cells through plasmosdesmata. May induce the formation of granular vesicles derived from the Endoplasmic reticulum, which align on actin filaments.</text>
</comment>